<accession>A0A1Q9ETT2</accession>
<gene>
    <name evidence="2" type="ORF">AK812_SmicGene5359</name>
</gene>
<keyword evidence="1" id="KW-0812">Transmembrane</keyword>
<protein>
    <submittedName>
        <fullName evidence="2">Uncharacterized protein</fullName>
    </submittedName>
</protein>
<keyword evidence="1" id="KW-0472">Membrane</keyword>
<sequence>MSREVGCACALCQGPMENFANIVEPEPKANCDDCASPMSSSDSSDEATTPIANVEDSGFEDNEVELMASSLLQSSLRRTPKIYSFFSGVPHNQHPGLLLGAGCCLLAALLQMSWYQYFSGDPFDAFAAWQNQPGESEDDDAVIIEIVMVIIAVVSCIVVKLLLSVSCFVAWESFVAIIVVQNIVEIASATPVYPALNCMIADLSQENQQVRGECYASLEAAKNVASVSVKVIFFNIMTIVA</sequence>
<dbReference type="AlphaFoldDB" id="A0A1Q9ETT2"/>
<keyword evidence="1" id="KW-1133">Transmembrane helix</keyword>
<proteinExistence type="predicted"/>
<feature type="transmembrane region" description="Helical" evidence="1">
    <location>
        <begin position="97"/>
        <end position="117"/>
    </location>
</feature>
<organism evidence="2 3">
    <name type="scientific">Symbiodinium microadriaticum</name>
    <name type="common">Dinoflagellate</name>
    <name type="synonym">Zooxanthella microadriatica</name>
    <dbReference type="NCBI Taxonomy" id="2951"/>
    <lineage>
        <taxon>Eukaryota</taxon>
        <taxon>Sar</taxon>
        <taxon>Alveolata</taxon>
        <taxon>Dinophyceae</taxon>
        <taxon>Suessiales</taxon>
        <taxon>Symbiodiniaceae</taxon>
        <taxon>Symbiodinium</taxon>
    </lineage>
</organism>
<dbReference type="EMBL" id="LSRX01000070">
    <property type="protein sequence ID" value="OLQ10835.1"/>
    <property type="molecule type" value="Genomic_DNA"/>
</dbReference>
<keyword evidence="3" id="KW-1185">Reference proteome</keyword>
<evidence type="ECO:0000313" key="2">
    <source>
        <dbReference type="EMBL" id="OLQ10835.1"/>
    </source>
</evidence>
<name>A0A1Q9ETT2_SYMMI</name>
<dbReference type="Proteomes" id="UP000186817">
    <property type="component" value="Unassembled WGS sequence"/>
</dbReference>
<evidence type="ECO:0000313" key="3">
    <source>
        <dbReference type="Proteomes" id="UP000186817"/>
    </source>
</evidence>
<comment type="caution">
    <text evidence="2">The sequence shown here is derived from an EMBL/GenBank/DDBJ whole genome shotgun (WGS) entry which is preliminary data.</text>
</comment>
<feature type="transmembrane region" description="Helical" evidence="1">
    <location>
        <begin position="141"/>
        <end position="163"/>
    </location>
</feature>
<reference evidence="2 3" key="1">
    <citation type="submission" date="2016-02" db="EMBL/GenBank/DDBJ databases">
        <title>Genome analysis of coral dinoflagellate symbionts highlights evolutionary adaptations to a symbiotic lifestyle.</title>
        <authorList>
            <person name="Aranda M."/>
            <person name="Li Y."/>
            <person name="Liew Y.J."/>
            <person name="Baumgarten S."/>
            <person name="Simakov O."/>
            <person name="Wilson M."/>
            <person name="Piel J."/>
            <person name="Ashoor H."/>
            <person name="Bougouffa S."/>
            <person name="Bajic V.B."/>
            <person name="Ryu T."/>
            <person name="Ravasi T."/>
            <person name="Bayer T."/>
            <person name="Micklem G."/>
            <person name="Kim H."/>
            <person name="Bhak J."/>
            <person name="Lajeunesse T.C."/>
            <person name="Voolstra C.R."/>
        </authorList>
    </citation>
    <scope>NUCLEOTIDE SEQUENCE [LARGE SCALE GENOMIC DNA]</scope>
    <source>
        <strain evidence="2 3">CCMP2467</strain>
    </source>
</reference>
<evidence type="ECO:0000256" key="1">
    <source>
        <dbReference type="SAM" id="Phobius"/>
    </source>
</evidence>